<dbReference type="Pfam" id="PF01757">
    <property type="entry name" value="Acyl_transf_3"/>
    <property type="match status" value="1"/>
</dbReference>
<feature type="transmembrane region" description="Helical" evidence="1">
    <location>
        <begin position="312"/>
        <end position="332"/>
    </location>
</feature>
<dbReference type="PANTHER" id="PTHR11161:SF4">
    <property type="entry name" value="DROP DEAD"/>
    <property type="match status" value="1"/>
</dbReference>
<proteinExistence type="predicted"/>
<gene>
    <name evidence="3" type="ORF">R5R35_009736</name>
</gene>
<evidence type="ECO:0000313" key="3">
    <source>
        <dbReference type="EMBL" id="KAK7871933.1"/>
    </source>
</evidence>
<dbReference type="AlphaFoldDB" id="A0AAN9Z864"/>
<feature type="transmembrane region" description="Helical" evidence="1">
    <location>
        <begin position="271"/>
        <end position="291"/>
    </location>
</feature>
<protein>
    <recommendedName>
        <fullName evidence="2">Acyltransferase 3 domain-containing protein</fullName>
    </recommendedName>
</protein>
<dbReference type="InterPro" id="IPR002656">
    <property type="entry name" value="Acyl_transf_3_dom"/>
</dbReference>
<dbReference type="EMBL" id="JAZDUA010000032">
    <property type="protein sequence ID" value="KAK7871933.1"/>
    <property type="molecule type" value="Genomic_DNA"/>
</dbReference>
<feature type="transmembrane region" description="Helical" evidence="1">
    <location>
        <begin position="69"/>
        <end position="89"/>
    </location>
</feature>
<feature type="transmembrane region" description="Helical" evidence="1">
    <location>
        <begin position="134"/>
        <end position="152"/>
    </location>
</feature>
<accession>A0AAN9Z864</accession>
<dbReference type="PANTHER" id="PTHR11161">
    <property type="entry name" value="O-ACYLTRANSFERASE"/>
    <property type="match status" value="1"/>
</dbReference>
<dbReference type="GO" id="GO:0016747">
    <property type="term" value="F:acyltransferase activity, transferring groups other than amino-acyl groups"/>
    <property type="evidence" value="ECO:0007669"/>
    <property type="project" value="InterPro"/>
</dbReference>
<organism evidence="3 4">
    <name type="scientific">Gryllus longicercus</name>
    <dbReference type="NCBI Taxonomy" id="2509291"/>
    <lineage>
        <taxon>Eukaryota</taxon>
        <taxon>Metazoa</taxon>
        <taxon>Ecdysozoa</taxon>
        <taxon>Arthropoda</taxon>
        <taxon>Hexapoda</taxon>
        <taxon>Insecta</taxon>
        <taxon>Pterygota</taxon>
        <taxon>Neoptera</taxon>
        <taxon>Polyneoptera</taxon>
        <taxon>Orthoptera</taxon>
        <taxon>Ensifera</taxon>
        <taxon>Gryllidea</taxon>
        <taxon>Grylloidea</taxon>
        <taxon>Gryllidae</taxon>
        <taxon>Gryllinae</taxon>
        <taxon>Gryllus</taxon>
    </lineage>
</organism>
<reference evidence="3 4" key="1">
    <citation type="submission" date="2024-03" db="EMBL/GenBank/DDBJ databases">
        <title>The genome assembly and annotation of the cricket Gryllus longicercus Weissman &amp; Gray.</title>
        <authorList>
            <person name="Szrajer S."/>
            <person name="Gray D."/>
            <person name="Ylla G."/>
        </authorList>
    </citation>
    <scope>NUCLEOTIDE SEQUENCE [LARGE SCALE GENOMIC DNA]</scope>
    <source>
        <strain evidence="3">DAG 2021-001</strain>
        <tissue evidence="3">Whole body minus gut</tissue>
    </source>
</reference>
<keyword evidence="1" id="KW-0472">Membrane</keyword>
<feature type="transmembrane region" description="Helical" evidence="1">
    <location>
        <begin position="352"/>
        <end position="370"/>
    </location>
</feature>
<sequence length="383" mass="42253">MALTFLPLLNRSDMLQVLSAPWAVFGRTAPIYTDSFLLLSSLLTARQLTRRLDAGEPISFPELLTSRTFRIAPNMVATVLFYAFLLPSLGSGPQWGLLVEEQAKFCRSNMWRHFLFIHNLFGFKDMCLPHTHHLAIDMQLFLLTPVLVTLLWRAPRRGAALLGALAVASSVLRFSVAWRYELSTMIYYGTTISQLLRTLDLLYSQAAHRTTVCVAGVALGFLLCRLPGGQMRLTKARARVGWAAAAALGLLATGGPVAMGLPGYRFDPLHGAAYTALAPVAWAACVGWAVLATGSGHGGRLGALLEWRGFAVLSRLTYAFYIVQFPVFFYNLGRARTPEYFTLGTLVNFGEFMAVFLAALALTVFVDMPAQHLRALWMRPRSS</sequence>
<evidence type="ECO:0000313" key="4">
    <source>
        <dbReference type="Proteomes" id="UP001378592"/>
    </source>
</evidence>
<keyword evidence="1" id="KW-1133">Transmembrane helix</keyword>
<keyword evidence="1" id="KW-0812">Transmembrane</keyword>
<comment type="caution">
    <text evidence="3">The sequence shown here is derived from an EMBL/GenBank/DDBJ whole genome shotgun (WGS) entry which is preliminary data.</text>
</comment>
<evidence type="ECO:0000256" key="1">
    <source>
        <dbReference type="SAM" id="Phobius"/>
    </source>
</evidence>
<feature type="transmembrane region" description="Helical" evidence="1">
    <location>
        <begin position="240"/>
        <end position="259"/>
    </location>
</feature>
<feature type="transmembrane region" description="Helical" evidence="1">
    <location>
        <begin position="29"/>
        <end position="48"/>
    </location>
</feature>
<feature type="domain" description="Acyltransferase 3" evidence="2">
    <location>
        <begin position="29"/>
        <end position="366"/>
    </location>
</feature>
<feature type="transmembrane region" description="Helical" evidence="1">
    <location>
        <begin position="206"/>
        <end position="228"/>
    </location>
</feature>
<dbReference type="InterPro" id="IPR052728">
    <property type="entry name" value="O2_lipid_transport_reg"/>
</dbReference>
<name>A0AAN9Z864_9ORTH</name>
<dbReference type="Proteomes" id="UP001378592">
    <property type="component" value="Unassembled WGS sequence"/>
</dbReference>
<keyword evidence="4" id="KW-1185">Reference proteome</keyword>
<feature type="transmembrane region" description="Helical" evidence="1">
    <location>
        <begin position="159"/>
        <end position="178"/>
    </location>
</feature>
<evidence type="ECO:0000259" key="2">
    <source>
        <dbReference type="Pfam" id="PF01757"/>
    </source>
</evidence>